<dbReference type="PRINTS" id="PR00598">
    <property type="entry name" value="HTHMARR"/>
</dbReference>
<dbReference type="PANTHER" id="PTHR33164:SF56">
    <property type="entry name" value="HTH-TYPE TRANSCRIPTIONAL REGULATOR MHQR"/>
    <property type="match status" value="1"/>
</dbReference>
<gene>
    <name evidence="5" type="ORF">SAMN05518846_12539</name>
</gene>
<dbReference type="AlphaFoldDB" id="A0A1I4DN09"/>
<dbReference type="Proteomes" id="UP000198915">
    <property type="component" value="Unassembled WGS sequence"/>
</dbReference>
<dbReference type="SUPFAM" id="SSF46785">
    <property type="entry name" value="Winged helix' DNA-binding domain"/>
    <property type="match status" value="1"/>
</dbReference>
<proteinExistence type="predicted"/>
<dbReference type="GO" id="GO:0003700">
    <property type="term" value="F:DNA-binding transcription factor activity"/>
    <property type="evidence" value="ECO:0007669"/>
    <property type="project" value="InterPro"/>
</dbReference>
<dbReference type="EMBL" id="FORT01000025">
    <property type="protein sequence ID" value="SFK94962.1"/>
    <property type="molecule type" value="Genomic_DNA"/>
</dbReference>
<keyword evidence="2" id="KW-0238">DNA-binding</keyword>
<dbReference type="InterPro" id="IPR036388">
    <property type="entry name" value="WH-like_DNA-bd_sf"/>
</dbReference>
<dbReference type="PANTHER" id="PTHR33164">
    <property type="entry name" value="TRANSCRIPTIONAL REGULATOR, MARR FAMILY"/>
    <property type="match status" value="1"/>
</dbReference>
<dbReference type="RefSeq" id="WP_246011170.1">
    <property type="nucleotide sequence ID" value="NZ_FORT01000025.1"/>
</dbReference>
<dbReference type="Gene3D" id="1.10.10.10">
    <property type="entry name" value="Winged helix-like DNA-binding domain superfamily/Winged helix DNA-binding domain"/>
    <property type="match status" value="1"/>
</dbReference>
<dbReference type="STRING" id="1884381.SAMN05518846_12539"/>
<evidence type="ECO:0000256" key="1">
    <source>
        <dbReference type="ARBA" id="ARBA00023015"/>
    </source>
</evidence>
<organism evidence="5 6">
    <name type="scientific">Brevibacillus centrosporus</name>
    <dbReference type="NCBI Taxonomy" id="54910"/>
    <lineage>
        <taxon>Bacteria</taxon>
        <taxon>Bacillati</taxon>
        <taxon>Bacillota</taxon>
        <taxon>Bacilli</taxon>
        <taxon>Bacillales</taxon>
        <taxon>Paenibacillaceae</taxon>
        <taxon>Brevibacillus</taxon>
    </lineage>
</organism>
<feature type="domain" description="HTH marR-type" evidence="4">
    <location>
        <begin position="12"/>
        <end position="144"/>
    </location>
</feature>
<dbReference type="PROSITE" id="PS50995">
    <property type="entry name" value="HTH_MARR_2"/>
    <property type="match status" value="1"/>
</dbReference>
<dbReference type="SMART" id="SM00347">
    <property type="entry name" value="HTH_MARR"/>
    <property type="match status" value="1"/>
</dbReference>
<dbReference type="InterPro" id="IPR039422">
    <property type="entry name" value="MarR/SlyA-like"/>
</dbReference>
<dbReference type="InterPro" id="IPR036390">
    <property type="entry name" value="WH_DNA-bd_sf"/>
</dbReference>
<name>A0A1I4DN09_9BACL</name>
<dbReference type="InterPro" id="IPR000835">
    <property type="entry name" value="HTH_MarR-typ"/>
</dbReference>
<evidence type="ECO:0000259" key="4">
    <source>
        <dbReference type="PROSITE" id="PS50995"/>
    </source>
</evidence>
<keyword evidence="1" id="KW-0805">Transcription regulation</keyword>
<accession>A0A1I4DN09</accession>
<sequence>MKKDDGHPDELSLKLFVILSRAYRSISDFVTDDMKRYGLNPSEFMVLELLYHKGEQPIQHIGKKVLLASGSMTYVIDKLESKQLLERKSSQEDRRVIYASITKAGKQLMDEIFPQHRAAIEKLFKGLTAEQKDTMIQLLKETGLKAANLKK</sequence>
<dbReference type="Pfam" id="PF01047">
    <property type="entry name" value="MarR"/>
    <property type="match status" value="1"/>
</dbReference>
<reference evidence="6" key="1">
    <citation type="submission" date="2016-10" db="EMBL/GenBank/DDBJ databases">
        <authorList>
            <person name="Varghese N."/>
            <person name="Submissions S."/>
        </authorList>
    </citation>
    <scope>NUCLEOTIDE SEQUENCE [LARGE SCALE GENOMIC DNA]</scope>
    <source>
        <strain evidence="6">OK042</strain>
    </source>
</reference>
<keyword evidence="6" id="KW-1185">Reference proteome</keyword>
<evidence type="ECO:0000313" key="6">
    <source>
        <dbReference type="Proteomes" id="UP000198915"/>
    </source>
</evidence>
<protein>
    <submittedName>
        <fullName evidence="5">Transcriptional regulator, MarR family</fullName>
    </submittedName>
</protein>
<evidence type="ECO:0000313" key="5">
    <source>
        <dbReference type="EMBL" id="SFK94962.1"/>
    </source>
</evidence>
<dbReference type="GO" id="GO:0003677">
    <property type="term" value="F:DNA binding"/>
    <property type="evidence" value="ECO:0007669"/>
    <property type="project" value="UniProtKB-KW"/>
</dbReference>
<keyword evidence="3" id="KW-0804">Transcription</keyword>
<dbReference type="GO" id="GO:0006950">
    <property type="term" value="P:response to stress"/>
    <property type="evidence" value="ECO:0007669"/>
    <property type="project" value="TreeGrafter"/>
</dbReference>
<evidence type="ECO:0000256" key="2">
    <source>
        <dbReference type="ARBA" id="ARBA00023125"/>
    </source>
</evidence>
<evidence type="ECO:0000256" key="3">
    <source>
        <dbReference type="ARBA" id="ARBA00023163"/>
    </source>
</evidence>